<feature type="repeat" description="TPR" evidence="3">
    <location>
        <begin position="296"/>
        <end position="329"/>
    </location>
</feature>
<feature type="signal peptide" evidence="5">
    <location>
        <begin position="1"/>
        <end position="28"/>
    </location>
</feature>
<evidence type="ECO:0000256" key="2">
    <source>
        <dbReference type="ARBA" id="ARBA00022803"/>
    </source>
</evidence>
<dbReference type="Proteomes" id="UP000319557">
    <property type="component" value="Chromosome"/>
</dbReference>
<dbReference type="SUPFAM" id="SSF48452">
    <property type="entry name" value="TPR-like"/>
    <property type="match status" value="2"/>
</dbReference>
<feature type="repeat" description="TPR" evidence="3">
    <location>
        <begin position="195"/>
        <end position="228"/>
    </location>
</feature>
<dbReference type="PROSITE" id="PS50005">
    <property type="entry name" value="TPR"/>
    <property type="match status" value="4"/>
</dbReference>
<evidence type="ECO:0000256" key="1">
    <source>
        <dbReference type="ARBA" id="ARBA00022737"/>
    </source>
</evidence>
<dbReference type="PANTHER" id="PTHR44858:SF1">
    <property type="entry name" value="UDP-N-ACETYLGLUCOSAMINE--PEPTIDE N-ACETYLGLUCOSAMINYLTRANSFERASE SPINDLY-RELATED"/>
    <property type="match status" value="1"/>
</dbReference>
<reference evidence="6 7" key="1">
    <citation type="submission" date="2019-02" db="EMBL/GenBank/DDBJ databases">
        <title>Deep-cultivation of Planctomycetes and their phenomic and genomic characterization uncovers novel biology.</title>
        <authorList>
            <person name="Wiegand S."/>
            <person name="Jogler M."/>
            <person name="Boedeker C."/>
            <person name="Pinto D."/>
            <person name="Vollmers J."/>
            <person name="Rivas-Marin E."/>
            <person name="Kohn T."/>
            <person name="Peeters S.H."/>
            <person name="Heuer A."/>
            <person name="Rast P."/>
            <person name="Oberbeckmann S."/>
            <person name="Bunk B."/>
            <person name="Jeske O."/>
            <person name="Meyerdierks A."/>
            <person name="Storesund J.E."/>
            <person name="Kallscheuer N."/>
            <person name="Luecker S."/>
            <person name="Lage O.M."/>
            <person name="Pohl T."/>
            <person name="Merkel B.J."/>
            <person name="Hornburger P."/>
            <person name="Mueller R.-W."/>
            <person name="Bruemmer F."/>
            <person name="Labrenz M."/>
            <person name="Spormann A.M."/>
            <person name="Op den Camp H."/>
            <person name="Overmann J."/>
            <person name="Amann R."/>
            <person name="Jetten M.S.M."/>
            <person name="Mascher T."/>
            <person name="Medema M.H."/>
            <person name="Devos D.P."/>
            <person name="Kaster A.-K."/>
            <person name="Ovreas L."/>
            <person name="Rohde M."/>
            <person name="Galperin M.Y."/>
            <person name="Jogler C."/>
        </authorList>
    </citation>
    <scope>NUCLEOTIDE SEQUENCE [LARGE SCALE GENOMIC DNA]</scope>
    <source>
        <strain evidence="6 7">EC9</strain>
    </source>
</reference>
<keyword evidence="1" id="KW-0677">Repeat</keyword>
<evidence type="ECO:0000256" key="4">
    <source>
        <dbReference type="SAM" id="MobiDB-lite"/>
    </source>
</evidence>
<evidence type="ECO:0000313" key="6">
    <source>
        <dbReference type="EMBL" id="QDS87128.1"/>
    </source>
</evidence>
<dbReference type="Pfam" id="PF13374">
    <property type="entry name" value="TPR_10"/>
    <property type="match status" value="1"/>
</dbReference>
<proteinExistence type="predicted"/>
<dbReference type="KEGG" id="ruv:EC9_13040"/>
<evidence type="ECO:0000256" key="5">
    <source>
        <dbReference type="SAM" id="SignalP"/>
    </source>
</evidence>
<feature type="region of interest" description="Disordered" evidence="4">
    <location>
        <begin position="525"/>
        <end position="552"/>
    </location>
</feature>
<keyword evidence="5" id="KW-0732">Signal</keyword>
<dbReference type="SMART" id="SM00028">
    <property type="entry name" value="TPR"/>
    <property type="match status" value="6"/>
</dbReference>
<organism evidence="6 7">
    <name type="scientific">Rosistilla ulvae</name>
    <dbReference type="NCBI Taxonomy" id="1930277"/>
    <lineage>
        <taxon>Bacteria</taxon>
        <taxon>Pseudomonadati</taxon>
        <taxon>Planctomycetota</taxon>
        <taxon>Planctomycetia</taxon>
        <taxon>Pirellulales</taxon>
        <taxon>Pirellulaceae</taxon>
        <taxon>Rosistilla</taxon>
    </lineage>
</organism>
<accession>A0A517LWX5</accession>
<sequence length="552" mass="61064" precursor="true">MLFHHAIRVPLLLAVLSILGGTAPLAFADGEGQPDLDEAMVMRLDAKTLDDLNKIGDLLQSALAKGLDKENEGFAKQMLAGVALERGKAIAQQMFRQPQAGNLAQLRGEALKHLETAVDNDPALAEAQTLIARLNALPGGDRTRALKAAAAAVESLQEDPQAQSEAYMLRALMQTDIEARLADINKAIETNSENIEAYQARSQFYFQQQKFDEAVADLQHVLKVDPTNTRVTATAVKALAELKRLDEAKTILDDGLKAKPDASLYQLRAAIYRTEDKLDEAIADLNKAIELQPRDPASLFARAEIYLSRDDTAAARRDLDKAMELNPGSVQGVLLRAYLSAEEGRLPDAINDMKLLVRSFPENATWAIQLASFYQMDNRPRKAIDVTTDVIRREPGNWRALRIRADTRLSVGEHKEAIADYEAALKAEIEIDESKAGILNNLAWVMATSPQDAVRNGARSLEMAEQAAKLTEYKQAHILSTLAAAYAETGDFDKALEWSEKAVDLGKEDSHEQLKQLQEELDSYKNKKPWREEQNVEENKAPIFSAEDIIDT</sequence>
<dbReference type="RefSeq" id="WP_218934625.1">
    <property type="nucleotide sequence ID" value="NZ_CP036261.1"/>
</dbReference>
<dbReference type="Gene3D" id="1.25.40.10">
    <property type="entry name" value="Tetratricopeptide repeat domain"/>
    <property type="match status" value="4"/>
</dbReference>
<dbReference type="Pfam" id="PF13432">
    <property type="entry name" value="TPR_16"/>
    <property type="match status" value="2"/>
</dbReference>
<feature type="chain" id="PRO_5021866928" evidence="5">
    <location>
        <begin position="29"/>
        <end position="552"/>
    </location>
</feature>
<dbReference type="InterPro" id="IPR019734">
    <property type="entry name" value="TPR_rpt"/>
</dbReference>
<dbReference type="EMBL" id="CP036261">
    <property type="protein sequence ID" value="QDS87128.1"/>
    <property type="molecule type" value="Genomic_DNA"/>
</dbReference>
<dbReference type="PANTHER" id="PTHR44858">
    <property type="entry name" value="TETRATRICOPEPTIDE REPEAT PROTEIN 6"/>
    <property type="match status" value="1"/>
</dbReference>
<protein>
    <submittedName>
        <fullName evidence="6">Tetratricopeptide repeat protein</fullName>
    </submittedName>
</protein>
<keyword evidence="2 3" id="KW-0802">TPR repeat</keyword>
<feature type="repeat" description="TPR" evidence="3">
    <location>
        <begin position="262"/>
        <end position="295"/>
    </location>
</feature>
<dbReference type="InterPro" id="IPR011990">
    <property type="entry name" value="TPR-like_helical_dom_sf"/>
</dbReference>
<feature type="repeat" description="TPR" evidence="3">
    <location>
        <begin position="476"/>
        <end position="509"/>
    </location>
</feature>
<evidence type="ECO:0000313" key="7">
    <source>
        <dbReference type="Proteomes" id="UP000319557"/>
    </source>
</evidence>
<name>A0A517LWX5_9BACT</name>
<dbReference type="AlphaFoldDB" id="A0A517LWX5"/>
<dbReference type="Pfam" id="PF14559">
    <property type="entry name" value="TPR_19"/>
    <property type="match status" value="1"/>
</dbReference>
<dbReference type="InterPro" id="IPR050498">
    <property type="entry name" value="Ycf3"/>
</dbReference>
<gene>
    <name evidence="6" type="ORF">EC9_13040</name>
</gene>
<evidence type="ECO:0000256" key="3">
    <source>
        <dbReference type="PROSITE-ProRule" id="PRU00339"/>
    </source>
</evidence>
<keyword evidence="7" id="KW-1185">Reference proteome</keyword>
<feature type="compositionally biased region" description="Basic and acidic residues" evidence="4">
    <location>
        <begin position="525"/>
        <end position="540"/>
    </location>
</feature>